<protein>
    <submittedName>
        <fullName evidence="2">(Mediterranean fruit fly) hypothetical protein</fullName>
    </submittedName>
</protein>
<keyword evidence="1" id="KW-0732">Signal</keyword>
<evidence type="ECO:0000256" key="1">
    <source>
        <dbReference type="SAM" id="SignalP"/>
    </source>
</evidence>
<accession>A0A811VFF0</accession>
<evidence type="ECO:0000313" key="3">
    <source>
        <dbReference type="Proteomes" id="UP000606786"/>
    </source>
</evidence>
<keyword evidence="3" id="KW-1185">Reference proteome</keyword>
<feature type="chain" id="PRO_5032782305" evidence="1">
    <location>
        <begin position="22"/>
        <end position="827"/>
    </location>
</feature>
<dbReference type="OrthoDB" id="8017601at2759"/>
<gene>
    <name evidence="2" type="ORF">CCAP1982_LOCUS21011</name>
</gene>
<reference evidence="2" key="1">
    <citation type="submission" date="2020-11" db="EMBL/GenBank/DDBJ databases">
        <authorList>
            <person name="Whitehead M."/>
        </authorList>
    </citation>
    <scope>NUCLEOTIDE SEQUENCE</scope>
    <source>
        <strain evidence="2">EGII</strain>
    </source>
</reference>
<organism evidence="2 3">
    <name type="scientific">Ceratitis capitata</name>
    <name type="common">Mediterranean fruit fly</name>
    <name type="synonym">Tephritis capitata</name>
    <dbReference type="NCBI Taxonomy" id="7213"/>
    <lineage>
        <taxon>Eukaryota</taxon>
        <taxon>Metazoa</taxon>
        <taxon>Ecdysozoa</taxon>
        <taxon>Arthropoda</taxon>
        <taxon>Hexapoda</taxon>
        <taxon>Insecta</taxon>
        <taxon>Pterygota</taxon>
        <taxon>Neoptera</taxon>
        <taxon>Endopterygota</taxon>
        <taxon>Diptera</taxon>
        <taxon>Brachycera</taxon>
        <taxon>Muscomorpha</taxon>
        <taxon>Tephritoidea</taxon>
        <taxon>Tephritidae</taxon>
        <taxon>Ceratitis</taxon>
        <taxon>Ceratitis</taxon>
    </lineage>
</organism>
<evidence type="ECO:0000313" key="2">
    <source>
        <dbReference type="EMBL" id="CAD7012912.1"/>
    </source>
</evidence>
<comment type="caution">
    <text evidence="2">The sequence shown here is derived from an EMBL/GenBank/DDBJ whole genome shotgun (WGS) entry which is preliminary data.</text>
</comment>
<dbReference type="EMBL" id="CAJHJT010000056">
    <property type="protein sequence ID" value="CAD7012912.1"/>
    <property type="molecule type" value="Genomic_DNA"/>
</dbReference>
<name>A0A811VFF0_CERCA</name>
<proteinExistence type="predicted"/>
<dbReference type="Proteomes" id="UP000606786">
    <property type="component" value="Unassembled WGS sequence"/>
</dbReference>
<sequence length="827" mass="93927">MCKCNYVYFVLLLVFIRVVSPCQLDLLIPYPLFAQNFGSKKVIFTPQTSSLQLQKGESVTAYCSSGLMYKKIYSDRYGYNTKSDQSLAVSTAEFDCDSNNVITAKGLSINFSGTQTTIFCASQTTYELYESKRTLPNCEKYTTYAIGAPFQGIGNTIKAGVCYDLDHFELKFVSFMAHSNDDVDIFGEKNPSDELGVELSQKVGNLKNYYQFLSQTTFDVSRVELRKSQTLFDAFDFDLDSLLQDESLKSKLDSYAYLLNTMWWRQLRKQNWRRFLEALSERTRTAKYLVYMGTHGNIQLPSMDTNCSSFKGKIISIGTEKIAVAAPAYIWAYVKPTAGADEEDFVIIAHNSPYVTNPGPSEFCEVDVCDEVEWLKNSAFGNLRHLATLGYMFCCRPEEVAQIIDYFPLPLEEIIVTRSIEQTNVEEVEKVKLGSRKVVFEPQTSSINVLAGESITAYCSGGLVYEKKYDGNEPIFLAKNTADFICDANNVLKIGGVHISNNREIIIFCASQGTYDLYESKKTLPNCEKYMSYAIGVPIDGEKSEVKAGVCFDLDNFTLKYIHFITEPVTDRIVIDEKKKANELSLDLNQKVGGLTDYFPFMSVQKFNATRNELLRSRNLFDIFDFDLDSLLQDESQQTKLNSYAYLFNTLWWRQLRQQNWRHFLEALNERTRVTKYLVYMGTHGIAMMPSKQRNCSLLKSDFITVRSDQSQVTAPAYIWIYLKSLRPSERKEDIVVIAHNSPYVANPGSSEFCEVDVCDEVEWLKNSNFGYLRQIPTLGYTFCCRPKDVAKVIPHFPISANTGAATEVTRSTESSNSKLLEIVTGN</sequence>
<feature type="signal peptide" evidence="1">
    <location>
        <begin position="1"/>
        <end position="21"/>
    </location>
</feature>
<dbReference type="AlphaFoldDB" id="A0A811VFF0"/>